<evidence type="ECO:0000313" key="2">
    <source>
        <dbReference type="EMBL" id="SUZ93844.1"/>
    </source>
</evidence>
<reference evidence="2" key="1">
    <citation type="submission" date="2018-05" db="EMBL/GenBank/DDBJ databases">
        <authorList>
            <person name="Lanie J.A."/>
            <person name="Ng W.-L."/>
            <person name="Kazmierczak K.M."/>
            <person name="Andrzejewski T.M."/>
            <person name="Davidsen T.M."/>
            <person name="Wayne K.J."/>
            <person name="Tettelin H."/>
            <person name="Glass J.I."/>
            <person name="Rusch D."/>
            <person name="Podicherti R."/>
            <person name="Tsui H.-C.T."/>
            <person name="Winkler M.E."/>
        </authorList>
    </citation>
    <scope>NUCLEOTIDE SEQUENCE</scope>
</reference>
<feature type="domain" description="GyrI-like small molecule binding" evidence="1">
    <location>
        <begin position="23"/>
        <end position="199"/>
    </location>
</feature>
<dbReference type="Gene3D" id="3.20.80.10">
    <property type="entry name" value="Regulatory factor, effector binding domain"/>
    <property type="match status" value="1"/>
</dbReference>
<accession>A0A381RRI8</accession>
<evidence type="ECO:0000259" key="1">
    <source>
        <dbReference type="Pfam" id="PF06445"/>
    </source>
</evidence>
<dbReference type="InterPro" id="IPR029442">
    <property type="entry name" value="GyrI-like"/>
</dbReference>
<dbReference type="InterPro" id="IPR011256">
    <property type="entry name" value="Reg_factor_effector_dom_sf"/>
</dbReference>
<dbReference type="InterPro" id="IPR008319">
    <property type="entry name" value="GyrI-like_CCH_Lin2189-like"/>
</dbReference>
<name>A0A381RRI8_9ZZZZ</name>
<gene>
    <name evidence="2" type="ORF">METZ01_LOCUS46698</name>
</gene>
<proteinExistence type="predicted"/>
<dbReference type="PIRSF" id="PIRSF031644">
    <property type="entry name" value="UCP031644"/>
    <property type="match status" value="1"/>
</dbReference>
<dbReference type="SUPFAM" id="SSF55136">
    <property type="entry name" value="Probable bacterial effector-binding domain"/>
    <property type="match status" value="1"/>
</dbReference>
<protein>
    <recommendedName>
        <fullName evidence="1">GyrI-like small molecule binding domain-containing protein</fullName>
    </recommendedName>
</protein>
<sequence>MQMKKIDYKKELKHLYRPSVKTVETVDIPKMNFFMVDGDGGPHHPTFQNAIEVLFPLSYTLKFMVKKGVIGIDYGVLPLEGLWWADDMSSFTMGKKDEWKWTLMIMQPEIVTKKMVQEAIEQVKVKKNPVSLPLVRFESFSEGKAAQIMHIGPFSEEGPTIEKVHSFIEDNGSQLTGKHHEIYLSDIRRSAPEKWKTIIRQPMS</sequence>
<dbReference type="AlphaFoldDB" id="A0A381RRI8"/>
<dbReference type="EMBL" id="UINC01002181">
    <property type="protein sequence ID" value="SUZ93844.1"/>
    <property type="molecule type" value="Genomic_DNA"/>
</dbReference>
<organism evidence="2">
    <name type="scientific">marine metagenome</name>
    <dbReference type="NCBI Taxonomy" id="408172"/>
    <lineage>
        <taxon>unclassified sequences</taxon>
        <taxon>metagenomes</taxon>
        <taxon>ecological metagenomes</taxon>
    </lineage>
</organism>
<dbReference type="Pfam" id="PF06445">
    <property type="entry name" value="GyrI-like"/>
    <property type="match status" value="1"/>
</dbReference>